<evidence type="ECO:0000256" key="3">
    <source>
        <dbReference type="SAM" id="SignalP"/>
    </source>
</evidence>
<feature type="region of interest" description="Disordered" evidence="1">
    <location>
        <begin position="2029"/>
        <end position="2049"/>
    </location>
</feature>
<dbReference type="Gene3D" id="1.10.510.10">
    <property type="entry name" value="Transferase(Phosphotransferase) domain 1"/>
    <property type="match status" value="1"/>
</dbReference>
<name>A0ABQ9WT76_9EUKA</name>
<dbReference type="SUPFAM" id="SSF51126">
    <property type="entry name" value="Pectin lyase-like"/>
    <property type="match status" value="1"/>
</dbReference>
<keyword evidence="2" id="KW-0812">Transmembrane</keyword>
<organism evidence="4 5">
    <name type="scientific">Blattamonas nauphoetae</name>
    <dbReference type="NCBI Taxonomy" id="2049346"/>
    <lineage>
        <taxon>Eukaryota</taxon>
        <taxon>Metamonada</taxon>
        <taxon>Preaxostyla</taxon>
        <taxon>Oxymonadida</taxon>
        <taxon>Blattamonas</taxon>
    </lineage>
</organism>
<dbReference type="InterPro" id="IPR011009">
    <property type="entry name" value="Kinase-like_dom_sf"/>
</dbReference>
<comment type="caution">
    <text evidence="4">The sequence shown here is derived from an EMBL/GenBank/DDBJ whole genome shotgun (WGS) entry which is preliminary data.</text>
</comment>
<dbReference type="Proteomes" id="UP001281761">
    <property type="component" value="Unassembled WGS sequence"/>
</dbReference>
<feature type="region of interest" description="Disordered" evidence="1">
    <location>
        <begin position="2150"/>
        <end position="2198"/>
    </location>
</feature>
<feature type="signal peptide" evidence="3">
    <location>
        <begin position="1"/>
        <end position="17"/>
    </location>
</feature>
<keyword evidence="2" id="KW-1133">Transmembrane helix</keyword>
<dbReference type="SUPFAM" id="SSF56112">
    <property type="entry name" value="Protein kinase-like (PK-like)"/>
    <property type="match status" value="1"/>
</dbReference>
<evidence type="ECO:0000313" key="5">
    <source>
        <dbReference type="Proteomes" id="UP001281761"/>
    </source>
</evidence>
<accession>A0ABQ9WT76</accession>
<feature type="compositionally biased region" description="Polar residues" evidence="1">
    <location>
        <begin position="2031"/>
        <end position="2045"/>
    </location>
</feature>
<keyword evidence="5" id="KW-1185">Reference proteome</keyword>
<evidence type="ECO:0000313" key="4">
    <source>
        <dbReference type="EMBL" id="KAK2942691.1"/>
    </source>
</evidence>
<proteinExistence type="predicted"/>
<evidence type="ECO:0000256" key="2">
    <source>
        <dbReference type="SAM" id="Phobius"/>
    </source>
</evidence>
<keyword evidence="3" id="KW-0732">Signal</keyword>
<feature type="chain" id="PRO_5045514674" evidence="3">
    <location>
        <begin position="18"/>
        <end position="2316"/>
    </location>
</feature>
<feature type="compositionally biased region" description="Polar residues" evidence="1">
    <location>
        <begin position="2178"/>
        <end position="2197"/>
    </location>
</feature>
<keyword evidence="2" id="KW-0472">Membrane</keyword>
<evidence type="ECO:0000256" key="1">
    <source>
        <dbReference type="SAM" id="MobiDB-lite"/>
    </source>
</evidence>
<reference evidence="4 5" key="1">
    <citation type="journal article" date="2022" name="bioRxiv">
        <title>Genomics of Preaxostyla Flagellates Illuminates Evolutionary Transitions and the Path Towards Mitochondrial Loss.</title>
        <authorList>
            <person name="Novak L.V.F."/>
            <person name="Treitli S.C."/>
            <person name="Pyrih J."/>
            <person name="Halakuc P."/>
            <person name="Pipaliya S.V."/>
            <person name="Vacek V."/>
            <person name="Brzon O."/>
            <person name="Soukal P."/>
            <person name="Eme L."/>
            <person name="Dacks J.B."/>
            <person name="Karnkowska A."/>
            <person name="Elias M."/>
            <person name="Hampl V."/>
        </authorList>
    </citation>
    <scope>NUCLEOTIDE SEQUENCE [LARGE SCALE GENOMIC DNA]</scope>
    <source>
        <strain evidence="4">NAU3</strain>
        <tissue evidence="4">Gut</tissue>
    </source>
</reference>
<protein>
    <submittedName>
        <fullName evidence="4">Uncharacterized protein</fullName>
    </submittedName>
</protein>
<gene>
    <name evidence="4" type="ORF">BLNAU_22388</name>
</gene>
<sequence length="2316" mass="249126">MLISWTILQIAVISTSSYSLDNVLSLADLLSSNSQAHPSSDDFIVHTVHRSYHACNHPLSSTTMTLVGNNSELHHSSNIHSANTIPGDPSKYNKISSVNSPMCILDVRNSSLSLDSWILHAEEPNTIVSFVSSSHLMIRNSEVISNVHQSPFVVSGSDGEQSATIQIVSCSHRSKVTDLLPLVDIAQNLDCAEASHSLIKINEEQNTLPHSERLGGDEICVIGSSLDISAVHFPIGSGPLFSFGMKNEERSDFNLANVRINTMLSSSSLLNVTSKRTPLSENQDRFGSLMQQEIVGCCVSQCSNHDSGTTMLDVNVGGDLRSLNTSFSSCTRESNAVESYSNRNSTQGQRFTFLRESTVTSVTFTLCTFREMTSAAGTGEGGPAILIRSDTSLSVSQCFFHLCNCTGVYDDGGAIFIVPLETSTNALKVEKSSFTECEAIGNTSNHGGSLFIRNTKQVSITDSFFEKGEAQYDSVITFYTYSTSILSNCSFVDCETQNRGTISVYDTSTISKLAYLCFRGCSSRDEPFSKDIYFLNLTLSAVSSKITNCDSTSGAPNVYFRVTDTSDSTLVPQITSTPTVQTCTVTFSGATATVTVTTKEVIGGAMGILLEGCLVPRLVFVQFDTNGENSTIGTASVSSGANGILPSATYTLRSFALPGDIGTQLFSASATLKDANTTTITVNGVTLLEGSYSMLVQSDGLPINISLTRTDSTTLTGDAPLYPSSATGRLDWSTQYEIIKVEHEKGGIKSEVRRTNTLTFTTPSEQARIVFVLSRSLNGAKDQVTIARFFVKPLDGSDLVEGIVTVSKASECSAVFKVGWEEKSTHLAFEKTYVVQSASSGSVSIAIDSDVSFVVPSPPVITSFSLPAECSSDSFSLSVTGQNLPSLETFIVTLSSSRSFEISFVDGTTGTGTIKAGLPSEMQFNTTYSIVSVTKGGEHVLLNQTSLKTPLGPTLKTVTTALNASNKNNVIFTLTGSRMMIGQHTLSFVEQGQSTQINVSVSIDTVTTGSGEEVVFGGSKLKYGTTYEVTSLTSDTLHFALDGSLTFQTPDEPARIVGIWGELDSSGNRTSITVRGRQIAKGSYTVKLNSESGPSFVVSFVDELSDERNSSISSVSIFGESAVLSFDTTYTLFSVAPTSSPSASLLIDADPKSFTISESARITDITIGSLSDNLKTTATLTMTGRALEANRDYEIHLSGVPKTSSSTATNAEADVRTIRMRTDSSNPTKYLLFGYEYKVDSVSVDGSPILQNAGLSFCTPDEPTRIIGIWGELDESGNTTSITVRGRQIAKGSYTVKLNSESGPSFEISFLDDLSDERNSSISSVSIFGESPVLSFGMTYTLFSVVPTSSPSASLLIDADPKSFMISEPARVISAFPVLTIDLQTATVSLSGRAFLFASFTAQLQITSPTTSSPFTTTATRISNEALEMTLPILSGSPNVTFGNEITILSLTNESSEIILDCSTFVIPQPPQVTSAECHFISSLNTTIRIELNVTDLPLHTAFLVRLDSGDSFEITFDSTVTGSSAELAIGWSDTLQYSTIYRIVSIRNEETTQTIFVDDQVSFSTGPVPSAIIVFCDSSSSDSSRLCGTSERPCSSMDSAWKVGAMTNSLEVTFRIKLNTTLSNTVSCLARGMVVVEKGLPVEPTLRIPSSALMGESGMIVVSSDGLFELRDVDVVIESTQHSFVFLFASNSTLIIKDGSFVGPSNSTPSTLNEDDDDDADSSVCCWETGIMQLDNCSTRVDFTKFSSLQQGGINMKGGNLSIQTSAFSGNTPNPDLASAARRNVRCSEEGSVDIKTLSGGDGLTENSSPWISIENCSLSGAASKPLSPLFIPSLDSGSKSSLNKSSKSFTVTICGDSLFPCDLSLEVFEVQKNKAEGKYQLIDLTTESTTSFTESTITLSLPQSSLNLEASLKWRGRLVFGNGAPTNSSFVIQQNTADRFAQSVKDNMKWWIPLVVALAAAAVLFIFIVVCCRRRQSKTKKEEKLLNPQISEMDALPPEKIEIVEDWKYNLPHDSLLGAAQSEGHFSLADTSNDPQHSWISGQETKEMSQAESHVDGVVKLEGDAMQLKPVNRKDTLYNRLHTTPKIPFAKLQTAKQIAHALTELQKVSPQLPLLSCLSSHFVLFDSNGNVELRLTDGKEGKPVDLINGAQDPPIQPQPLAPVPLHSQNHHHPSHVNWSESNTHTLTTQPSQAPSQGEGFELLRWRAPEATQNVGEPAKEIDHGKAAVFSLGLILFEIESETVPLREMDAVNANRHLGTGNLPKMELIQNVGLDELITSCLSLDPSLRPNLDSIESKLDSVEFSNPANQKITLC</sequence>
<feature type="transmembrane region" description="Helical" evidence="2">
    <location>
        <begin position="1952"/>
        <end position="1974"/>
    </location>
</feature>
<dbReference type="InterPro" id="IPR011050">
    <property type="entry name" value="Pectin_lyase_fold/virulence"/>
</dbReference>
<dbReference type="EMBL" id="JARBJD010000389">
    <property type="protein sequence ID" value="KAK2942691.1"/>
    <property type="molecule type" value="Genomic_DNA"/>
</dbReference>